<dbReference type="InterPro" id="IPR051783">
    <property type="entry name" value="NAD(P)-dependent_oxidoreduct"/>
</dbReference>
<dbReference type="Gene3D" id="3.40.50.720">
    <property type="entry name" value="NAD(P)-binding Rossmann-like Domain"/>
    <property type="match status" value="1"/>
</dbReference>
<accession>A0A411EBQ2</accession>
<dbReference type="GO" id="GO:0005737">
    <property type="term" value="C:cytoplasm"/>
    <property type="evidence" value="ECO:0007669"/>
    <property type="project" value="TreeGrafter"/>
</dbReference>
<feature type="domain" description="NAD-dependent epimerase/dehydratase" evidence="1">
    <location>
        <begin position="2"/>
        <end position="228"/>
    </location>
</feature>
<dbReference type="AlphaFoldDB" id="A0A411EBQ2"/>
<dbReference type="InterPro" id="IPR036291">
    <property type="entry name" value="NAD(P)-bd_dom_sf"/>
</dbReference>
<dbReference type="KEGG" id="mur:EQY75_11515"/>
<dbReference type="RefSeq" id="WP_129605997.1">
    <property type="nucleotide sequence ID" value="NZ_CP035544.1"/>
</dbReference>
<evidence type="ECO:0000313" key="2">
    <source>
        <dbReference type="EMBL" id="QBA65099.1"/>
    </source>
</evidence>
<protein>
    <submittedName>
        <fullName evidence="2">NAD-dependent epimerase/dehydratase family protein</fullName>
    </submittedName>
</protein>
<name>A0A411EBQ2_9FLAO</name>
<dbReference type="SUPFAM" id="SSF51735">
    <property type="entry name" value="NAD(P)-binding Rossmann-fold domains"/>
    <property type="match status" value="1"/>
</dbReference>
<dbReference type="Pfam" id="PF01370">
    <property type="entry name" value="Epimerase"/>
    <property type="match status" value="1"/>
</dbReference>
<reference evidence="2 3" key="1">
    <citation type="submission" date="2019-01" db="EMBL/GenBank/DDBJ databases">
        <title>Muriicola soli sp. nov., isolated from soil.</title>
        <authorList>
            <person name="Kang H.J."/>
            <person name="Kim S.B."/>
        </authorList>
    </citation>
    <scope>NUCLEOTIDE SEQUENCE [LARGE SCALE GENOMIC DNA]</scope>
    <source>
        <strain evidence="2 3">MMS17-SY002</strain>
    </source>
</reference>
<dbReference type="EMBL" id="CP035544">
    <property type="protein sequence ID" value="QBA65099.1"/>
    <property type="molecule type" value="Genomic_DNA"/>
</dbReference>
<dbReference type="InterPro" id="IPR001509">
    <property type="entry name" value="Epimerase_deHydtase"/>
</dbReference>
<keyword evidence="3" id="KW-1185">Reference proteome</keyword>
<dbReference type="PANTHER" id="PTHR48079">
    <property type="entry name" value="PROTEIN YEEZ"/>
    <property type="match status" value="1"/>
</dbReference>
<evidence type="ECO:0000313" key="3">
    <source>
        <dbReference type="Proteomes" id="UP000290889"/>
    </source>
</evidence>
<dbReference type="PANTHER" id="PTHR48079:SF6">
    <property type="entry name" value="NAD(P)-BINDING DOMAIN-CONTAINING PROTEIN-RELATED"/>
    <property type="match status" value="1"/>
</dbReference>
<gene>
    <name evidence="2" type="ORF">EQY75_11515</name>
</gene>
<dbReference type="GO" id="GO:0004029">
    <property type="term" value="F:aldehyde dehydrogenase (NAD+) activity"/>
    <property type="evidence" value="ECO:0007669"/>
    <property type="project" value="TreeGrafter"/>
</dbReference>
<organism evidence="2 3">
    <name type="scientific">Muriicola soli</name>
    <dbReference type="NCBI Taxonomy" id="2507538"/>
    <lineage>
        <taxon>Bacteria</taxon>
        <taxon>Pseudomonadati</taxon>
        <taxon>Bacteroidota</taxon>
        <taxon>Flavobacteriia</taxon>
        <taxon>Flavobacteriales</taxon>
        <taxon>Flavobacteriaceae</taxon>
        <taxon>Muriicola</taxon>
    </lineage>
</organism>
<sequence>MILVTGGTGLVGAHLLFHLLSENKRVKAIYRSEESLLETISIFKHYSDEANSLYQRITWIKADITDVPSLEIAFKGITQVYHAAAMISFNPAAWSALKKTNFEGTANIVNLCLAHKVEKLCYVSSIAAVGRGTHQAVVTEENDWLESETSVYALSKHLAEMEVWRGSQEGLKVVIVNPGVILGPGNWNQGSLKFFAKTAKGIQRYFPGGTGFVAVKDVASAMYMLMESEVYNERFITISENMSFKNLLVQISNSFGLDAPSKQIPMWQMEIGWRLDWFSHYFLRTKRRLTRDTVNSLKTQRMYSSEKIEKTIGFEFSDLQKCIASSCAYFKSRYPEAFK</sequence>
<dbReference type="Proteomes" id="UP000290889">
    <property type="component" value="Chromosome"/>
</dbReference>
<evidence type="ECO:0000259" key="1">
    <source>
        <dbReference type="Pfam" id="PF01370"/>
    </source>
</evidence>
<dbReference type="OrthoDB" id="596910at2"/>
<proteinExistence type="predicted"/>